<feature type="transmembrane region" description="Helical" evidence="6">
    <location>
        <begin position="137"/>
        <end position="152"/>
    </location>
</feature>
<dbReference type="Proteomes" id="UP001197093">
    <property type="component" value="Unassembled WGS sequence"/>
</dbReference>
<dbReference type="GO" id="GO:0005886">
    <property type="term" value="C:plasma membrane"/>
    <property type="evidence" value="ECO:0007669"/>
    <property type="project" value="TreeGrafter"/>
</dbReference>
<keyword evidence="4 6" id="KW-0472">Membrane</keyword>
<dbReference type="Gene3D" id="1.20.1250.20">
    <property type="entry name" value="MFS general substrate transporter like domains"/>
    <property type="match status" value="1"/>
</dbReference>
<feature type="transmembrane region" description="Helical" evidence="6">
    <location>
        <begin position="293"/>
        <end position="318"/>
    </location>
</feature>
<dbReference type="PANTHER" id="PTHR23501">
    <property type="entry name" value="MAJOR FACILITATOR SUPERFAMILY"/>
    <property type="match status" value="1"/>
</dbReference>
<comment type="caution">
    <text evidence="7">The sequence shown here is derived from an EMBL/GenBank/DDBJ whole genome shotgun (WGS) entry which is preliminary data.</text>
</comment>
<keyword evidence="3 6" id="KW-1133">Transmembrane helix</keyword>
<feature type="transmembrane region" description="Helical" evidence="6">
    <location>
        <begin position="268"/>
        <end position="286"/>
    </location>
</feature>
<dbReference type="CDD" id="cd07822">
    <property type="entry name" value="SRPBCC_4"/>
    <property type="match status" value="1"/>
</dbReference>
<name>A0AAD4F6S8_9PEZI</name>
<gene>
    <name evidence="7" type="ORF">NEMBOFW57_001808</name>
</gene>
<feature type="transmembrane region" description="Helical" evidence="6">
    <location>
        <begin position="172"/>
        <end position="189"/>
    </location>
</feature>
<dbReference type="SUPFAM" id="SSF103473">
    <property type="entry name" value="MFS general substrate transporter"/>
    <property type="match status" value="1"/>
</dbReference>
<evidence type="ECO:0000256" key="2">
    <source>
        <dbReference type="ARBA" id="ARBA00022692"/>
    </source>
</evidence>
<feature type="transmembrane region" description="Helical" evidence="6">
    <location>
        <begin position="405"/>
        <end position="423"/>
    </location>
</feature>
<comment type="subcellular location">
    <subcellularLocation>
        <location evidence="1">Membrane</location>
        <topology evidence="1">Multi-pass membrane protein</topology>
    </subcellularLocation>
</comment>
<evidence type="ECO:0000256" key="3">
    <source>
        <dbReference type="ARBA" id="ARBA00022989"/>
    </source>
</evidence>
<proteinExistence type="predicted"/>
<feature type="transmembrane region" description="Helical" evidence="6">
    <location>
        <begin position="195"/>
        <end position="221"/>
    </location>
</feature>
<evidence type="ECO:0000313" key="7">
    <source>
        <dbReference type="EMBL" id="KAG7291788.1"/>
    </source>
</evidence>
<feature type="transmembrane region" description="Helical" evidence="6">
    <location>
        <begin position="233"/>
        <end position="256"/>
    </location>
</feature>
<feature type="transmembrane region" description="Helical" evidence="6">
    <location>
        <begin position="330"/>
        <end position="351"/>
    </location>
</feature>
<feature type="transmembrane region" description="Helical" evidence="6">
    <location>
        <begin position="46"/>
        <end position="71"/>
    </location>
</feature>
<dbReference type="EMBL" id="JAHCVI010000001">
    <property type="protein sequence ID" value="KAG7291788.1"/>
    <property type="molecule type" value="Genomic_DNA"/>
</dbReference>
<accession>A0AAD4F6S8</accession>
<dbReference type="AlphaFoldDB" id="A0AAD4F6S8"/>
<evidence type="ECO:0000256" key="4">
    <source>
        <dbReference type="ARBA" id="ARBA00023136"/>
    </source>
</evidence>
<evidence type="ECO:0000256" key="5">
    <source>
        <dbReference type="SAM" id="MobiDB-lite"/>
    </source>
</evidence>
<evidence type="ECO:0000256" key="6">
    <source>
        <dbReference type="SAM" id="Phobius"/>
    </source>
</evidence>
<feature type="transmembrane region" description="Helical" evidence="6">
    <location>
        <begin position="113"/>
        <end position="131"/>
    </location>
</feature>
<reference evidence="7" key="1">
    <citation type="submission" date="2023-02" db="EMBL/GenBank/DDBJ databases">
        <authorList>
            <person name="Palmer J.M."/>
        </authorList>
    </citation>
    <scope>NUCLEOTIDE SEQUENCE</scope>
    <source>
        <strain evidence="7">FW57</strain>
    </source>
</reference>
<protein>
    <submittedName>
        <fullName evidence="7">Uncharacterized protein</fullName>
    </submittedName>
</protein>
<dbReference type="InterPro" id="IPR036259">
    <property type="entry name" value="MFS_trans_sf"/>
</dbReference>
<feature type="transmembrane region" description="Helical" evidence="6">
    <location>
        <begin position="83"/>
        <end position="101"/>
    </location>
</feature>
<evidence type="ECO:0000313" key="8">
    <source>
        <dbReference type="Proteomes" id="UP001197093"/>
    </source>
</evidence>
<dbReference type="PANTHER" id="PTHR23501:SF43">
    <property type="entry name" value="MULTIDRUG TRANSPORTER, PUTATIVE (AFU_ORTHOLOGUE AFUA_6G03040)-RELATED"/>
    <property type="match status" value="1"/>
</dbReference>
<organism evidence="7 8">
    <name type="scientific">Staphylotrichum longicolle</name>
    <dbReference type="NCBI Taxonomy" id="669026"/>
    <lineage>
        <taxon>Eukaryota</taxon>
        <taxon>Fungi</taxon>
        <taxon>Dikarya</taxon>
        <taxon>Ascomycota</taxon>
        <taxon>Pezizomycotina</taxon>
        <taxon>Sordariomycetes</taxon>
        <taxon>Sordariomycetidae</taxon>
        <taxon>Sordariales</taxon>
        <taxon>Chaetomiaceae</taxon>
        <taxon>Staphylotrichum</taxon>
    </lineage>
</organism>
<sequence length="624" mass="67677">MVLPLPQPSLSEMAEEEVRDGSLRSREAQTQTKQDTVPKKMALRQIVLTIIICAGLMFSCLDTSIVSTALVSVSVEYHNYQDIPWVVLGYLLTYMSLAVGFSKLSDVYGRKNILAVAWLMFTLGSVWCGVARHMGELIPFGALAVLGIYALWPEERRHRYGAVTALSKIDFLGNFLLAVASVLLVFALQEAGSFVWSWSSPVIVCVTLLGGFVYIALVIKIPEYLQTIHGDNALWAGVHLLPMLGSCAFGSFLGGASSKQANLTSQTLVAGSLVQALGLALVFGFSENLGLGLLLGFTAIYGLGVGLSFAACTMIAAIEAQNDDLAAAQGAVAQARVFGGTLGLAVCTIIFNEKLRSSLGSGSGSTLGQQKLDQIRRSLITMLDLPDEARLEVVRVYLEAFRDQILAMTVVAVAALLLGLGTYRARPRQVIDVMIQHMELSSRPGGRGDACLDVIVKSSEYATWNRFCRKCTIDSQPAEDAADPERLQFGTHFTFDVHLNTDEPDGTPGRPTALEVSVLEPIDEDSEDSLFPSSSLPDGARRKGWRIAWRQRASLLMPGWMLRSERVQEFIELGGGSETEYHCWETFYGVLAPVVRLAAGAQVEKGFDVWQAGLKGRAEKPGPV</sequence>
<keyword evidence="8" id="KW-1185">Reference proteome</keyword>
<keyword evidence="2 6" id="KW-0812">Transmembrane</keyword>
<dbReference type="GO" id="GO:0022857">
    <property type="term" value="F:transmembrane transporter activity"/>
    <property type="evidence" value="ECO:0007669"/>
    <property type="project" value="TreeGrafter"/>
</dbReference>
<feature type="region of interest" description="Disordered" evidence="5">
    <location>
        <begin position="1"/>
        <end position="36"/>
    </location>
</feature>
<evidence type="ECO:0000256" key="1">
    <source>
        <dbReference type="ARBA" id="ARBA00004141"/>
    </source>
</evidence>